<dbReference type="CDD" id="cd06437">
    <property type="entry name" value="CESA_CaSu_A2"/>
    <property type="match status" value="1"/>
</dbReference>
<evidence type="ECO:0000256" key="5">
    <source>
        <dbReference type="ARBA" id="ARBA00022989"/>
    </source>
</evidence>
<evidence type="ECO:0000313" key="10">
    <source>
        <dbReference type="EMBL" id="ELR69757.1"/>
    </source>
</evidence>
<dbReference type="EMBL" id="AMZN01000069">
    <property type="protein sequence ID" value="ELR69757.1"/>
    <property type="molecule type" value="Genomic_DNA"/>
</dbReference>
<keyword evidence="6" id="KW-0333">Golgi apparatus</keyword>
<reference evidence="10 11" key="1">
    <citation type="submission" date="2012-12" db="EMBL/GenBank/DDBJ databases">
        <title>Genome assembly of Fulvivirga imtechensis AK7.</title>
        <authorList>
            <person name="Nupur N."/>
            <person name="Khatri I."/>
            <person name="Kumar R."/>
            <person name="Subramanian S."/>
            <person name="Pinnaka A."/>
        </authorList>
    </citation>
    <scope>NUCLEOTIDE SEQUENCE [LARGE SCALE GENOMIC DNA]</scope>
    <source>
        <strain evidence="10 11">AK7</strain>
    </source>
</reference>
<keyword evidence="7 9" id="KW-0472">Membrane</keyword>
<keyword evidence="11" id="KW-1185">Reference proteome</keyword>
<keyword evidence="4 9" id="KW-0812">Transmembrane</keyword>
<feature type="transmembrane region" description="Helical" evidence="9">
    <location>
        <begin position="6"/>
        <end position="28"/>
    </location>
</feature>
<name>L8JR02_9BACT</name>
<evidence type="ECO:0000256" key="4">
    <source>
        <dbReference type="ARBA" id="ARBA00022692"/>
    </source>
</evidence>
<evidence type="ECO:0000256" key="8">
    <source>
        <dbReference type="ARBA" id="ARBA00023316"/>
    </source>
</evidence>
<keyword evidence="3 10" id="KW-0808">Transferase</keyword>
<feature type="transmembrane region" description="Helical" evidence="9">
    <location>
        <begin position="372"/>
        <end position="393"/>
    </location>
</feature>
<accession>L8JR02</accession>
<feature type="transmembrane region" description="Helical" evidence="9">
    <location>
        <begin position="460"/>
        <end position="479"/>
    </location>
</feature>
<dbReference type="AlphaFoldDB" id="L8JR02"/>
<dbReference type="InterPro" id="IPR029044">
    <property type="entry name" value="Nucleotide-diphossugar_trans"/>
</dbReference>
<dbReference type="FunFam" id="3.90.550.10:FF:000057">
    <property type="entry name" value="Glycosyltransferase-like protein, family 2"/>
    <property type="match status" value="1"/>
</dbReference>
<feature type="transmembrane region" description="Helical" evidence="9">
    <location>
        <begin position="431"/>
        <end position="453"/>
    </location>
</feature>
<evidence type="ECO:0000256" key="6">
    <source>
        <dbReference type="ARBA" id="ARBA00023034"/>
    </source>
</evidence>
<organism evidence="10 11">
    <name type="scientific">Fulvivirga imtechensis AK7</name>
    <dbReference type="NCBI Taxonomy" id="1237149"/>
    <lineage>
        <taxon>Bacteria</taxon>
        <taxon>Pseudomonadati</taxon>
        <taxon>Bacteroidota</taxon>
        <taxon>Cytophagia</taxon>
        <taxon>Cytophagales</taxon>
        <taxon>Fulvivirgaceae</taxon>
        <taxon>Fulvivirga</taxon>
    </lineage>
</organism>
<comment type="caution">
    <text evidence="10">The sequence shown here is derived from an EMBL/GenBank/DDBJ whole genome shotgun (WGS) entry which is preliminary data.</text>
</comment>
<dbReference type="GO" id="GO:0016757">
    <property type="term" value="F:glycosyltransferase activity"/>
    <property type="evidence" value="ECO:0007669"/>
    <property type="project" value="UniProtKB-KW"/>
</dbReference>
<evidence type="ECO:0000256" key="9">
    <source>
        <dbReference type="SAM" id="Phobius"/>
    </source>
</evidence>
<protein>
    <submittedName>
        <fullName evidence="10">Glycosyltransferase</fullName>
    </submittedName>
</protein>
<evidence type="ECO:0000256" key="7">
    <source>
        <dbReference type="ARBA" id="ARBA00023136"/>
    </source>
</evidence>
<gene>
    <name evidence="10" type="ORF">C900_04734</name>
</gene>
<evidence type="ECO:0000256" key="1">
    <source>
        <dbReference type="ARBA" id="ARBA00004653"/>
    </source>
</evidence>
<keyword evidence="2" id="KW-0328">Glycosyltransferase</keyword>
<comment type="subcellular location">
    <subcellularLocation>
        <location evidence="1">Golgi apparatus membrane</location>
        <topology evidence="1">Multi-pass membrane protein</topology>
    </subcellularLocation>
</comment>
<dbReference type="Proteomes" id="UP000011135">
    <property type="component" value="Unassembled WGS sequence"/>
</dbReference>
<dbReference type="OrthoDB" id="9806824at2"/>
<evidence type="ECO:0000256" key="2">
    <source>
        <dbReference type="ARBA" id="ARBA00022676"/>
    </source>
</evidence>
<dbReference type="STRING" id="1237149.C900_04734"/>
<dbReference type="Gene3D" id="3.90.550.10">
    <property type="entry name" value="Spore Coat Polysaccharide Biosynthesis Protein SpsA, Chain A"/>
    <property type="match status" value="1"/>
</dbReference>
<evidence type="ECO:0000313" key="11">
    <source>
        <dbReference type="Proteomes" id="UP000011135"/>
    </source>
</evidence>
<dbReference type="SUPFAM" id="SSF53448">
    <property type="entry name" value="Nucleotide-diphospho-sugar transferases"/>
    <property type="match status" value="1"/>
</dbReference>
<dbReference type="PATRIC" id="fig|1237149.3.peg.4249"/>
<dbReference type="Pfam" id="PF13641">
    <property type="entry name" value="Glyco_tranf_2_3"/>
    <property type="match status" value="1"/>
</dbReference>
<feature type="transmembrane region" description="Helical" evidence="9">
    <location>
        <begin position="304"/>
        <end position="328"/>
    </location>
</feature>
<dbReference type="RefSeq" id="WP_009581930.1">
    <property type="nucleotide sequence ID" value="NZ_AMZN01000069.1"/>
</dbReference>
<sequence>MEYIVIILYCLALLLIFLFSLGQLHLTWHYLKTKKQKDQVPATELKDLPNVTVQLPLFNEKYVAGRLIDAVCRFDYPQEKLEVQVLDDSTDETVAIVADKVMEWKRLGVNIRHIRREDREGFKAGALQYGLEIAEGEYIAIFDADFLPYPDFLKKTLVAFTPEVGLVQTRWGHLNRDYSLLTELQAFGLDAHFSVEQSGRNHAGSFINFNGTGGVWRKKCIEEAGGWSADTLTEDLDLSYRAQMKGWKFRYLENCVAPAELPVIMPAIKSQQYRWNKGAAETARKNLGRLLQANIRLSIKIHAIFHLFSSSVFVCLLMAAILSIPMLFIKEANPGIEMLFDLGSIFLIGFFSIAFFYWISAKQMQPKHTGRYYFKLFPAFLVVSMGMSLHNGIAVVEGLLGRKTAFIRTPKFNIINRKDSWKNNIYIKPKISPLTILEGLLSLYFIFGVVAGIQLQDWGLIIFHVMLALGFASVFYHSVKPLKHG</sequence>
<evidence type="ECO:0000256" key="3">
    <source>
        <dbReference type="ARBA" id="ARBA00022679"/>
    </source>
</evidence>
<proteinExistence type="predicted"/>
<feature type="transmembrane region" description="Helical" evidence="9">
    <location>
        <begin position="340"/>
        <end position="360"/>
    </location>
</feature>
<dbReference type="PANTHER" id="PTHR32044">
    <property type="entry name" value="GLUCOMANNAN 4-BETA-MANNOSYLTRANSFERASE 9"/>
    <property type="match status" value="1"/>
</dbReference>
<dbReference type="GO" id="GO:0071555">
    <property type="term" value="P:cell wall organization"/>
    <property type="evidence" value="ECO:0007669"/>
    <property type="project" value="UniProtKB-KW"/>
</dbReference>
<dbReference type="eggNOG" id="COG1215">
    <property type="taxonomic scope" value="Bacteria"/>
</dbReference>
<dbReference type="PANTHER" id="PTHR32044:SF80">
    <property type="entry name" value="XYLOGLUCAN GLYCOSYLTRANSFERASE 2-RELATED"/>
    <property type="match status" value="1"/>
</dbReference>
<keyword evidence="8" id="KW-0961">Cell wall biogenesis/degradation</keyword>
<keyword evidence="5 9" id="KW-1133">Transmembrane helix</keyword>